<dbReference type="Gene3D" id="3.40.50.720">
    <property type="entry name" value="NAD(P)-binding Rossmann-like Domain"/>
    <property type="match status" value="1"/>
</dbReference>
<dbReference type="PANTHER" id="PTHR11011">
    <property type="entry name" value="MALE STERILITY PROTEIN 2-RELATED"/>
    <property type="match status" value="1"/>
</dbReference>
<dbReference type="GO" id="GO:1901568">
    <property type="term" value="P:fatty acid derivative metabolic process"/>
    <property type="evidence" value="ECO:0007669"/>
    <property type="project" value="UniProtKB-ARBA"/>
</dbReference>
<dbReference type="InterPro" id="IPR013120">
    <property type="entry name" value="FAR_NAD-bd"/>
</dbReference>
<keyword evidence="9" id="KW-1185">Reference proteome</keyword>
<reference evidence="9" key="1">
    <citation type="journal article" date="2020" name="Nat. Ecol. Evol.">
        <title>Deeply conserved synteny resolves early events in vertebrate evolution.</title>
        <authorList>
            <person name="Simakov O."/>
            <person name="Marletaz F."/>
            <person name="Yue J.X."/>
            <person name="O'Connell B."/>
            <person name="Jenkins J."/>
            <person name="Brandt A."/>
            <person name="Calef R."/>
            <person name="Tung C.H."/>
            <person name="Huang T.K."/>
            <person name="Schmutz J."/>
            <person name="Satoh N."/>
            <person name="Yu J.K."/>
            <person name="Putnam N.H."/>
            <person name="Green R.E."/>
            <person name="Rokhsar D.S."/>
        </authorList>
    </citation>
    <scope>NUCLEOTIDE SEQUENCE [LARGE SCALE GENOMIC DNA]</scope>
    <source>
        <strain evidence="9">S238N-H82</strain>
    </source>
</reference>
<dbReference type="GO" id="GO:0005778">
    <property type="term" value="C:peroxisomal membrane"/>
    <property type="evidence" value="ECO:0007669"/>
    <property type="project" value="UniProtKB-SubCell"/>
</dbReference>
<dbReference type="GeneID" id="118413530"/>
<dbReference type="RefSeq" id="XP_035672945.1">
    <property type="nucleotide sequence ID" value="XM_035817052.1"/>
</dbReference>
<comment type="subcellular location">
    <subcellularLocation>
        <location evidence="1">Peroxisome membrane</location>
        <topology evidence="1">Single-pass membrane protein</topology>
    </subcellularLocation>
</comment>
<organism evidence="9 10">
    <name type="scientific">Branchiostoma floridae</name>
    <name type="common">Florida lancelet</name>
    <name type="synonym">Amphioxus</name>
    <dbReference type="NCBI Taxonomy" id="7739"/>
    <lineage>
        <taxon>Eukaryota</taxon>
        <taxon>Metazoa</taxon>
        <taxon>Chordata</taxon>
        <taxon>Cephalochordata</taxon>
        <taxon>Leptocardii</taxon>
        <taxon>Amphioxiformes</taxon>
        <taxon>Branchiostomatidae</taxon>
        <taxon>Branchiostoma</taxon>
    </lineage>
</organism>
<comment type="catalytic activity">
    <reaction evidence="2">
        <text>octadecanoyl-CoA + 2 NADPH + 2 H(+) = octadecan-1-ol + 2 NADP(+) + CoA</text>
        <dbReference type="Rhea" id="RHEA:36319"/>
        <dbReference type="ChEBI" id="CHEBI:15378"/>
        <dbReference type="ChEBI" id="CHEBI:32154"/>
        <dbReference type="ChEBI" id="CHEBI:57287"/>
        <dbReference type="ChEBI" id="CHEBI:57394"/>
        <dbReference type="ChEBI" id="CHEBI:57783"/>
        <dbReference type="ChEBI" id="CHEBI:58349"/>
        <dbReference type="EC" id="1.2.1.84"/>
    </reaction>
    <physiologicalReaction direction="left-to-right" evidence="2">
        <dbReference type="Rhea" id="RHEA:36320"/>
    </physiologicalReaction>
</comment>
<proteinExistence type="inferred from homology"/>
<evidence type="ECO:0000256" key="7">
    <source>
        <dbReference type="RuleBase" id="RU363097"/>
    </source>
</evidence>
<dbReference type="EC" id="1.2.1.84" evidence="7"/>
<dbReference type="OMA" id="CLRDKCI"/>
<comment type="catalytic activity">
    <reaction evidence="6">
        <text>eicosanoyl-CoA + 2 NADPH + 2 H(+) = eicosan-1-ol + 2 NADP(+) + CoA</text>
        <dbReference type="Rhea" id="RHEA:81727"/>
        <dbReference type="ChEBI" id="CHEBI:15378"/>
        <dbReference type="ChEBI" id="CHEBI:57287"/>
        <dbReference type="ChEBI" id="CHEBI:57380"/>
        <dbReference type="ChEBI" id="CHEBI:57783"/>
        <dbReference type="ChEBI" id="CHEBI:58349"/>
        <dbReference type="ChEBI" id="CHEBI:75627"/>
    </reaction>
    <physiologicalReaction direction="left-to-right" evidence="6">
        <dbReference type="Rhea" id="RHEA:81728"/>
    </physiologicalReaction>
</comment>
<evidence type="ECO:0000256" key="3">
    <source>
        <dbReference type="ARBA" id="ARBA00048521"/>
    </source>
</evidence>
<dbReference type="Proteomes" id="UP000001554">
    <property type="component" value="Chromosome 4"/>
</dbReference>
<dbReference type="InterPro" id="IPR036291">
    <property type="entry name" value="NAD(P)-bd_dom_sf"/>
</dbReference>
<dbReference type="Pfam" id="PF07993">
    <property type="entry name" value="NAD_binding_4"/>
    <property type="match status" value="1"/>
</dbReference>
<keyword evidence="7" id="KW-0521">NADP</keyword>
<comment type="similarity">
    <text evidence="7">Belongs to the fatty acyl-CoA reductase family.</text>
</comment>
<keyword evidence="7" id="KW-0560">Oxidoreductase</keyword>
<keyword evidence="7" id="KW-0443">Lipid metabolism</keyword>
<accession>A0A9J7KZN7</accession>
<protein>
    <recommendedName>
        <fullName evidence="7">Fatty acyl-CoA reductase</fullName>
        <ecNumber evidence="7">1.2.1.84</ecNumber>
    </recommendedName>
</protein>
<evidence type="ECO:0000259" key="8">
    <source>
        <dbReference type="Pfam" id="PF07993"/>
    </source>
</evidence>
<dbReference type="OrthoDB" id="429813at2759"/>
<keyword evidence="7" id="KW-0444">Lipid biosynthesis</keyword>
<reference evidence="10" key="2">
    <citation type="submission" date="2025-08" db="UniProtKB">
        <authorList>
            <consortium name="RefSeq"/>
        </authorList>
    </citation>
    <scope>IDENTIFICATION</scope>
    <source>
        <strain evidence="10">S238N-H82</strain>
        <tissue evidence="10">Testes</tissue>
    </source>
</reference>
<evidence type="ECO:0000256" key="4">
    <source>
        <dbReference type="ARBA" id="ARBA00049089"/>
    </source>
</evidence>
<sequence>MSSIVEYYHGKTVLVTGATGFMGKVLVEKLLRACPDVDTLYLMVRHKAGQTPAQRINSIVEGKLFDQLRLLQPDFQAKLRPITSDLLEPDLGLSQSDEELLVSKVNIVFHSAAMVKFQEHLK</sequence>
<evidence type="ECO:0000313" key="9">
    <source>
        <dbReference type="Proteomes" id="UP000001554"/>
    </source>
</evidence>
<comment type="catalytic activity">
    <reaction evidence="4">
        <text>a long-chain fatty acyl-CoA + 2 NADPH + 2 H(+) = a long-chain primary fatty alcohol + 2 NADP(+) + CoA</text>
        <dbReference type="Rhea" id="RHEA:52716"/>
        <dbReference type="ChEBI" id="CHEBI:15378"/>
        <dbReference type="ChEBI" id="CHEBI:57287"/>
        <dbReference type="ChEBI" id="CHEBI:57783"/>
        <dbReference type="ChEBI" id="CHEBI:58349"/>
        <dbReference type="ChEBI" id="CHEBI:77396"/>
        <dbReference type="ChEBI" id="CHEBI:83139"/>
        <dbReference type="EC" id="1.2.1.84"/>
    </reaction>
    <physiologicalReaction direction="left-to-right" evidence="4">
        <dbReference type="Rhea" id="RHEA:52717"/>
    </physiologicalReaction>
</comment>
<comment type="catalytic activity">
    <reaction evidence="3">
        <text>hexadecanoyl-CoA + 2 NADPH + 2 H(+) = hexadecan-1-ol + 2 NADP(+) + CoA</text>
        <dbReference type="Rhea" id="RHEA:36315"/>
        <dbReference type="ChEBI" id="CHEBI:15378"/>
        <dbReference type="ChEBI" id="CHEBI:16125"/>
        <dbReference type="ChEBI" id="CHEBI:57287"/>
        <dbReference type="ChEBI" id="CHEBI:57379"/>
        <dbReference type="ChEBI" id="CHEBI:57783"/>
        <dbReference type="ChEBI" id="CHEBI:58349"/>
        <dbReference type="EC" id="1.2.1.84"/>
    </reaction>
    <physiologicalReaction direction="left-to-right" evidence="3">
        <dbReference type="Rhea" id="RHEA:36316"/>
    </physiologicalReaction>
</comment>
<dbReference type="AlphaFoldDB" id="A0A9J7KZN7"/>
<feature type="domain" description="Thioester reductase (TE)" evidence="8">
    <location>
        <begin position="15"/>
        <end position="122"/>
    </location>
</feature>
<dbReference type="KEGG" id="bfo:118413530"/>
<dbReference type="GO" id="GO:0080019">
    <property type="term" value="F:alcohol-forming very long-chain fatty acyl-CoA reductase activity"/>
    <property type="evidence" value="ECO:0007669"/>
    <property type="project" value="InterPro"/>
</dbReference>
<dbReference type="InterPro" id="IPR026055">
    <property type="entry name" value="FAR"/>
</dbReference>
<evidence type="ECO:0000313" key="10">
    <source>
        <dbReference type="RefSeq" id="XP_035672945.1"/>
    </source>
</evidence>
<comment type="catalytic activity">
    <reaction evidence="5">
        <text>18-methylnonadecanoyl-CoA + 2 NADPH + 2 H(+) = 18-methylnonadecan-1-ol + 2 NADP(+) + CoA</text>
        <dbReference type="Rhea" id="RHEA:81767"/>
        <dbReference type="ChEBI" id="CHEBI:15378"/>
        <dbReference type="ChEBI" id="CHEBI:57287"/>
        <dbReference type="ChEBI" id="CHEBI:57783"/>
        <dbReference type="ChEBI" id="CHEBI:58349"/>
        <dbReference type="ChEBI" id="CHEBI:84914"/>
        <dbReference type="ChEBI" id="CHEBI:231999"/>
    </reaction>
    <physiologicalReaction direction="left-to-right" evidence="5">
        <dbReference type="Rhea" id="RHEA:81768"/>
    </physiologicalReaction>
</comment>
<evidence type="ECO:0000256" key="2">
    <source>
        <dbReference type="ARBA" id="ARBA00047991"/>
    </source>
</evidence>
<dbReference type="SUPFAM" id="SSF51735">
    <property type="entry name" value="NAD(P)-binding Rossmann-fold domains"/>
    <property type="match status" value="1"/>
</dbReference>
<evidence type="ECO:0000256" key="6">
    <source>
        <dbReference type="ARBA" id="ARBA00049930"/>
    </source>
</evidence>
<dbReference type="GO" id="GO:0102965">
    <property type="term" value="F:alcohol-forming long-chain fatty acyl-CoA reductase activity"/>
    <property type="evidence" value="ECO:0007669"/>
    <property type="project" value="UniProtKB-EC"/>
</dbReference>
<gene>
    <name evidence="10" type="primary">LOC118413530</name>
</gene>
<evidence type="ECO:0000256" key="1">
    <source>
        <dbReference type="ARBA" id="ARBA00004549"/>
    </source>
</evidence>
<dbReference type="PANTHER" id="PTHR11011:SF45">
    <property type="entry name" value="FATTY ACYL-COA REDUCTASE CG8306-RELATED"/>
    <property type="match status" value="1"/>
</dbReference>
<comment type="function">
    <text evidence="7">Catalyzes the reduction of fatty acyl-CoA to fatty alcohols.</text>
</comment>
<name>A0A9J7KZN7_BRAFL</name>
<evidence type="ECO:0000256" key="5">
    <source>
        <dbReference type="ARBA" id="ARBA00049865"/>
    </source>
</evidence>